<name>A0AA48KVG2_9FIRM</name>
<reference evidence="1" key="1">
    <citation type="journal article" date="2023" name="ISME J.">
        <title>Emergence of putative energy parasites within Clostridia revealed by genome analysis of a novel endosymbiotic clade.</title>
        <authorList>
            <person name="Takahashi K."/>
            <person name="Kuwahara H."/>
            <person name="Horikawa Y."/>
            <person name="Izawa K."/>
            <person name="Kato D."/>
            <person name="Inagaki T."/>
            <person name="Yuki M."/>
            <person name="Ohkuma M."/>
            <person name="Hongoh Y."/>
        </authorList>
    </citation>
    <scope>NUCLEOTIDE SEQUENCE</scope>
    <source>
        <strain evidence="1">CfP3-15</strain>
    </source>
</reference>
<organism evidence="1">
    <name type="scientific">Candidatus Improbicoccus pseudotrichonymphae</name>
    <dbReference type="NCBI Taxonomy" id="3033792"/>
    <lineage>
        <taxon>Bacteria</taxon>
        <taxon>Bacillati</taxon>
        <taxon>Bacillota</taxon>
        <taxon>Clostridia</taxon>
        <taxon>Candidatus Improbicoccus</taxon>
    </lineage>
</organism>
<dbReference type="AlphaFoldDB" id="A0AA48KVG2"/>
<dbReference type="EMBL" id="AP027924">
    <property type="protein sequence ID" value="BED91886.1"/>
    <property type="molecule type" value="Genomic_DNA"/>
</dbReference>
<protein>
    <submittedName>
        <fullName evidence="1">Uncharacterized protein</fullName>
    </submittedName>
</protein>
<accession>A0AA48KVG2</accession>
<gene>
    <name evidence="1" type="ORF">CfP315_0429</name>
</gene>
<sequence length="443" mass="51628">MSNFAVIKVNFAGTGDIVWRKFSEKSEKVISGRLGFKKAFGKSGSEVIDSEAMGKMYGEQQILKGKKVLVWLKNKIYKKDEDITDYFTYSVAGVLKLAGGLRIFGLLNLGEYSMDRIVKMASEIIKKKIKNLLSEKKYKLVTLYIKGHSRGGVISNEFSKKIFKDGDLKKNIQKEKLKVELTLFDPVPGPFESFKKNVSFFKEENQPDSSVIIYPINTLSRAFRNQFLYNAKTYILVCSIEDSFKTGKLNVHSSGLNTYERRNGKMKKKQYTYEEEEYTIGKLKELPEGIYYSEKFILKKIENINEAKNFLKKYGRKMASSRALFFRDIVMLKCKEYHEEILNKARKFPDENGEILKYFLDTFSENKSFIRFIKKIKTIISRKTKNKGKDETQKLKNYEEVYKFLCRSDFTSLLLQEIKKIFEENIGKELDNQKPEINDLDYV</sequence>
<proteinExistence type="predicted"/>
<dbReference type="Proteomes" id="UP001337580">
    <property type="component" value="Chromosome"/>
</dbReference>
<dbReference type="KEGG" id="ips:CfP315_0429"/>
<evidence type="ECO:0000313" key="1">
    <source>
        <dbReference type="EMBL" id="BED91886.1"/>
    </source>
</evidence>